<name>A0A5N6N1K7_9ASTR</name>
<evidence type="ECO:0000313" key="2">
    <source>
        <dbReference type="Proteomes" id="UP000326396"/>
    </source>
</evidence>
<organism evidence="1 2">
    <name type="scientific">Mikania micrantha</name>
    <name type="common">bitter vine</name>
    <dbReference type="NCBI Taxonomy" id="192012"/>
    <lineage>
        <taxon>Eukaryota</taxon>
        <taxon>Viridiplantae</taxon>
        <taxon>Streptophyta</taxon>
        <taxon>Embryophyta</taxon>
        <taxon>Tracheophyta</taxon>
        <taxon>Spermatophyta</taxon>
        <taxon>Magnoliopsida</taxon>
        <taxon>eudicotyledons</taxon>
        <taxon>Gunneridae</taxon>
        <taxon>Pentapetalae</taxon>
        <taxon>asterids</taxon>
        <taxon>campanulids</taxon>
        <taxon>Asterales</taxon>
        <taxon>Asteraceae</taxon>
        <taxon>Asteroideae</taxon>
        <taxon>Heliantheae alliance</taxon>
        <taxon>Eupatorieae</taxon>
        <taxon>Mikania</taxon>
    </lineage>
</organism>
<sequence>MGADLGLSLIQVIRDMDANPHSPVREVELIGTSETIAKTERQIKEVLAKFVPAKSATMDEKLDDRASLISRVEVLEYKCDELRHDIEQMCMQMLNLITVYTALEEEVEALRKYVINRACLRRRGRHPHIPVCRSSWGSNEYSNEFCECLHFFTLVILKKARGILKKAKMMLWMARSTKRSLKMETRGAASPEFPTRDAENSYFVEERVQKEQENNGGHAASALMACIAPKAKQHNEHTITAATIGCAQRIVDASLAFSHSCSF</sequence>
<dbReference type="OrthoDB" id="5204190at2759"/>
<accession>A0A5N6N1K7</accession>
<keyword evidence="2" id="KW-1185">Reference proteome</keyword>
<dbReference type="AlphaFoldDB" id="A0A5N6N1K7"/>
<comment type="caution">
    <text evidence="1">The sequence shown here is derived from an EMBL/GenBank/DDBJ whole genome shotgun (WGS) entry which is preliminary data.</text>
</comment>
<dbReference type="Proteomes" id="UP000326396">
    <property type="component" value="Linkage Group LG4"/>
</dbReference>
<dbReference type="EMBL" id="SZYD01000014">
    <property type="protein sequence ID" value="KAD4180391.1"/>
    <property type="molecule type" value="Genomic_DNA"/>
</dbReference>
<proteinExistence type="predicted"/>
<evidence type="ECO:0000313" key="1">
    <source>
        <dbReference type="EMBL" id="KAD4180391.1"/>
    </source>
</evidence>
<protein>
    <submittedName>
        <fullName evidence="1">Uncharacterized protein</fullName>
    </submittedName>
</protein>
<reference evidence="1 2" key="1">
    <citation type="submission" date="2019-05" db="EMBL/GenBank/DDBJ databases">
        <title>Mikania micrantha, genome provides insights into the molecular mechanism of rapid growth.</title>
        <authorList>
            <person name="Liu B."/>
        </authorList>
    </citation>
    <scope>NUCLEOTIDE SEQUENCE [LARGE SCALE GENOMIC DNA]</scope>
    <source>
        <strain evidence="1">NLD-2019</strain>
        <tissue evidence="1">Leaf</tissue>
    </source>
</reference>
<gene>
    <name evidence="1" type="ORF">E3N88_28982</name>
</gene>